<sequence>MFTKVSSYTIAAQQRKHSNNTRAVLKAERQMTGYGKVFESLYDDGGGTHEREGGQRRAWVTISPSQFPSANVVLHIPGVITLCLQCEDAPLEHEEIRSTLRAMVESEPFGLVAQRRSTLRNHVLRNHVEVVPILFLARAEHT</sequence>
<reference evidence="2" key="1">
    <citation type="submission" date="2015-09" db="EMBL/GenBank/DDBJ databases">
        <authorList>
            <consortium name="Pathogen Informatics"/>
        </authorList>
    </citation>
    <scope>NUCLEOTIDE SEQUENCE [LARGE SCALE GENOMIC DNA]</scope>
    <source>
        <strain evidence="2">Lake Konstanz</strain>
    </source>
</reference>
<protein>
    <submittedName>
        <fullName evidence="1">Uncharacterized protein</fullName>
    </submittedName>
</protein>
<organism evidence="1 2">
    <name type="scientific">Bodo saltans</name>
    <name type="common">Flagellated protozoan</name>
    <dbReference type="NCBI Taxonomy" id="75058"/>
    <lineage>
        <taxon>Eukaryota</taxon>
        <taxon>Discoba</taxon>
        <taxon>Euglenozoa</taxon>
        <taxon>Kinetoplastea</taxon>
        <taxon>Metakinetoplastina</taxon>
        <taxon>Eubodonida</taxon>
        <taxon>Bodonidae</taxon>
        <taxon>Bodo</taxon>
    </lineage>
</organism>
<evidence type="ECO:0000313" key="1">
    <source>
        <dbReference type="EMBL" id="CUG85927.1"/>
    </source>
</evidence>
<dbReference type="VEuPathDB" id="TriTrypDB:BSAL_91115"/>
<dbReference type="AlphaFoldDB" id="A0A0S4J7N1"/>
<keyword evidence="2" id="KW-1185">Reference proteome</keyword>
<accession>A0A0S4J7N1</accession>
<evidence type="ECO:0000313" key="2">
    <source>
        <dbReference type="Proteomes" id="UP000051952"/>
    </source>
</evidence>
<gene>
    <name evidence="1" type="ORF">BSAL_91115</name>
</gene>
<name>A0A0S4J7N1_BODSA</name>
<dbReference type="EMBL" id="CYKH01001210">
    <property type="protein sequence ID" value="CUG85927.1"/>
    <property type="molecule type" value="Genomic_DNA"/>
</dbReference>
<proteinExistence type="predicted"/>
<dbReference type="Proteomes" id="UP000051952">
    <property type="component" value="Unassembled WGS sequence"/>
</dbReference>